<dbReference type="EMBL" id="JBHSKX010000004">
    <property type="protein sequence ID" value="MFC5368860.1"/>
    <property type="molecule type" value="Genomic_DNA"/>
</dbReference>
<protein>
    <submittedName>
        <fullName evidence="2">DUF6920 family protein</fullName>
    </submittedName>
</protein>
<proteinExistence type="predicted"/>
<keyword evidence="3" id="KW-1185">Reference proteome</keyword>
<evidence type="ECO:0000313" key="2">
    <source>
        <dbReference type="EMBL" id="MFC5368860.1"/>
    </source>
</evidence>
<dbReference type="Proteomes" id="UP001596201">
    <property type="component" value="Unassembled WGS sequence"/>
</dbReference>
<reference evidence="2 3" key="1">
    <citation type="journal article" date="2019" name="Int. J. Syst. Evol. Microbiol.">
        <title>The Global Catalogue of Microorganisms (GCM) 10K type strain sequencing project: providing services to taxonomists for standard genome sequencing and annotation.</title>
        <authorList>
            <consortium name="The Broad Institute Genomics Platform"/>
            <consortium name="The Broad Institute Genome Sequencing Center for Infectious Disease"/>
            <person name="Wu L."/>
            <person name="Ma J."/>
        </authorList>
    </citation>
    <scope>NUCLEOTIDE SEQUENCE [LARGE SCALE GENOMIC DNA]</scope>
    <source>
        <strain evidence="2 3">CGMCC 1.12237</strain>
    </source>
</reference>
<feature type="compositionally biased region" description="Acidic residues" evidence="1">
    <location>
        <begin position="46"/>
        <end position="60"/>
    </location>
</feature>
<dbReference type="Pfam" id="PF21900">
    <property type="entry name" value="DUF6920"/>
    <property type="match status" value="1"/>
</dbReference>
<sequence length="294" mass="32161">MTRRGFFAALLAAGVALAGLVGVVARRRRDREITALRNDLRRGAEVDADSETEADEDGDTATDVGAELADLPPPVARYLSRVLPENRSQVRFVDLTQTGEFRTGDADSPWRPFSATQQVTTDPPGFVWEASIEMAPFVSARVVDSFVAGEGSLTATVFSAITVADAESSPELDEGELLRYLGESPWYPPALLPSAGVSWDAIDDRSARATLSVGETTASLVVHFGEDDLVTHVSGERPAQQDDGRYERTPWSGHWWAYEERGGMLVPTAGRAEWNRPTGDLAYWRGRLETVEYE</sequence>
<accession>A0ABD5RG73</accession>
<organism evidence="2 3">
    <name type="scientific">Salinirubrum litoreum</name>
    <dbReference type="NCBI Taxonomy" id="1126234"/>
    <lineage>
        <taxon>Archaea</taxon>
        <taxon>Methanobacteriati</taxon>
        <taxon>Methanobacteriota</taxon>
        <taxon>Stenosarchaea group</taxon>
        <taxon>Halobacteria</taxon>
        <taxon>Halobacteriales</taxon>
        <taxon>Haloferacaceae</taxon>
        <taxon>Salinirubrum</taxon>
    </lineage>
</organism>
<gene>
    <name evidence="2" type="ORF">ACFPJ5_18195</name>
</gene>
<evidence type="ECO:0000256" key="1">
    <source>
        <dbReference type="SAM" id="MobiDB-lite"/>
    </source>
</evidence>
<dbReference type="RefSeq" id="WP_227230919.1">
    <property type="nucleotide sequence ID" value="NZ_JAJCVJ010000003.1"/>
</dbReference>
<dbReference type="InterPro" id="IPR054213">
    <property type="entry name" value="DUF6920"/>
</dbReference>
<comment type="caution">
    <text evidence="2">The sequence shown here is derived from an EMBL/GenBank/DDBJ whole genome shotgun (WGS) entry which is preliminary data.</text>
</comment>
<dbReference type="AlphaFoldDB" id="A0ABD5RG73"/>
<evidence type="ECO:0000313" key="3">
    <source>
        <dbReference type="Proteomes" id="UP001596201"/>
    </source>
</evidence>
<name>A0ABD5RG73_9EURY</name>
<feature type="region of interest" description="Disordered" evidence="1">
    <location>
        <begin position="42"/>
        <end position="62"/>
    </location>
</feature>